<feature type="compositionally biased region" description="Polar residues" evidence="1">
    <location>
        <begin position="1"/>
        <end position="13"/>
    </location>
</feature>
<comment type="caution">
    <text evidence="2">The sequence shown here is derived from an EMBL/GenBank/DDBJ whole genome shotgun (WGS) entry which is preliminary data.</text>
</comment>
<feature type="compositionally biased region" description="Basic and acidic residues" evidence="1">
    <location>
        <begin position="37"/>
        <end position="55"/>
    </location>
</feature>
<dbReference type="Proteomes" id="UP000241587">
    <property type="component" value="Unassembled WGS sequence"/>
</dbReference>
<proteinExistence type="predicted"/>
<protein>
    <submittedName>
        <fullName evidence="2">Uncharacterized protein</fullName>
    </submittedName>
</protein>
<reference evidence="2 3" key="1">
    <citation type="submission" date="2018-02" db="EMBL/GenBank/DDBJ databases">
        <title>Fusarium culmorum secondary metabolites in fungal-bacterial-plant interactions.</title>
        <authorList>
            <person name="Schmidt R."/>
        </authorList>
    </citation>
    <scope>NUCLEOTIDE SEQUENCE [LARGE SCALE GENOMIC DNA]</scope>
    <source>
        <strain evidence="2 3">PV</strain>
    </source>
</reference>
<evidence type="ECO:0000313" key="2">
    <source>
        <dbReference type="EMBL" id="PTD10167.1"/>
    </source>
</evidence>
<evidence type="ECO:0000256" key="1">
    <source>
        <dbReference type="SAM" id="MobiDB-lite"/>
    </source>
</evidence>
<keyword evidence="3" id="KW-1185">Reference proteome</keyword>
<name>A0A2T4H322_FUSCU</name>
<dbReference type="EMBL" id="PVEM01000003">
    <property type="protein sequence ID" value="PTD10167.1"/>
    <property type="molecule type" value="Genomic_DNA"/>
</dbReference>
<evidence type="ECO:0000313" key="3">
    <source>
        <dbReference type="Proteomes" id="UP000241587"/>
    </source>
</evidence>
<feature type="compositionally biased region" description="Polar residues" evidence="1">
    <location>
        <begin position="56"/>
        <end position="72"/>
    </location>
</feature>
<accession>A0A2T4H322</accession>
<sequence length="148" mass="16676">MAQMMQSRQSVSDKSPDSPEASDAEASHRRRKSVAFADDKHGGTNDESQPDKDSINHSTNEQMSTPHASPQDMSRESNPGKDRPIVSQQQSLGFAIRNQVFQPDDESLESFLPRDKLDESLTQQRIIEALRIEGEFPLRGWNPLREIS</sequence>
<feature type="region of interest" description="Disordered" evidence="1">
    <location>
        <begin position="1"/>
        <end position="93"/>
    </location>
</feature>
<organism evidence="2 3">
    <name type="scientific">Fusarium culmorum</name>
    <dbReference type="NCBI Taxonomy" id="5516"/>
    <lineage>
        <taxon>Eukaryota</taxon>
        <taxon>Fungi</taxon>
        <taxon>Dikarya</taxon>
        <taxon>Ascomycota</taxon>
        <taxon>Pezizomycotina</taxon>
        <taxon>Sordariomycetes</taxon>
        <taxon>Hypocreomycetidae</taxon>
        <taxon>Hypocreales</taxon>
        <taxon>Nectriaceae</taxon>
        <taxon>Fusarium</taxon>
    </lineage>
</organism>
<feature type="compositionally biased region" description="Basic and acidic residues" evidence="1">
    <location>
        <begin position="73"/>
        <end position="84"/>
    </location>
</feature>
<dbReference type="AlphaFoldDB" id="A0A2T4H322"/>
<gene>
    <name evidence="2" type="ORF">FCULG_00007543</name>
</gene>